<dbReference type="GO" id="GO:0038023">
    <property type="term" value="F:signaling receptor activity"/>
    <property type="evidence" value="ECO:0007669"/>
    <property type="project" value="UniProtKB-ARBA"/>
</dbReference>
<dbReference type="Proteomes" id="UP000186922">
    <property type="component" value="Unassembled WGS sequence"/>
</dbReference>
<keyword evidence="5" id="KW-0675">Receptor</keyword>
<evidence type="ECO:0000256" key="6">
    <source>
        <dbReference type="SAM" id="Phobius"/>
    </source>
</evidence>
<dbReference type="InterPro" id="IPR013604">
    <property type="entry name" value="7TM_chemorcpt"/>
</dbReference>
<dbReference type="PANTHER" id="PTHR21421:SF29">
    <property type="entry name" value="GUSTATORY RECEPTOR 5A FOR TREHALOSE-RELATED"/>
    <property type="match status" value="1"/>
</dbReference>
<feature type="transmembrane region" description="Helical" evidence="6">
    <location>
        <begin position="28"/>
        <end position="54"/>
    </location>
</feature>
<dbReference type="GO" id="GO:0051606">
    <property type="term" value="P:detection of stimulus"/>
    <property type="evidence" value="ECO:0007669"/>
    <property type="project" value="UniProtKB-ARBA"/>
</dbReference>
<keyword evidence="4 6" id="KW-0472">Membrane</keyword>
<name>A0A1D1W0M6_RAMVA</name>
<feature type="transmembrane region" description="Helical" evidence="6">
    <location>
        <begin position="215"/>
        <end position="239"/>
    </location>
</feature>
<keyword evidence="2 6" id="KW-0812">Transmembrane</keyword>
<evidence type="ECO:0000256" key="4">
    <source>
        <dbReference type="ARBA" id="ARBA00023136"/>
    </source>
</evidence>
<dbReference type="AlphaFoldDB" id="A0A1D1W0M6"/>
<accession>A0A1D1W0M6</accession>
<dbReference type="GO" id="GO:0050909">
    <property type="term" value="P:sensory perception of taste"/>
    <property type="evidence" value="ECO:0007669"/>
    <property type="project" value="InterPro"/>
</dbReference>
<protein>
    <recommendedName>
        <fullName evidence="9">Gustatory receptor</fullName>
    </recommendedName>
</protein>
<feature type="transmembrane region" description="Helical" evidence="6">
    <location>
        <begin position="115"/>
        <end position="136"/>
    </location>
</feature>
<evidence type="ECO:0000256" key="3">
    <source>
        <dbReference type="ARBA" id="ARBA00022989"/>
    </source>
</evidence>
<comment type="subcellular location">
    <subcellularLocation>
        <location evidence="1">Membrane</location>
        <topology evidence="1">Multi-pass membrane protein</topology>
    </subcellularLocation>
</comment>
<evidence type="ECO:0000256" key="1">
    <source>
        <dbReference type="ARBA" id="ARBA00004141"/>
    </source>
</evidence>
<evidence type="ECO:0000256" key="2">
    <source>
        <dbReference type="ARBA" id="ARBA00022692"/>
    </source>
</evidence>
<proteinExistence type="predicted"/>
<evidence type="ECO:0000313" key="7">
    <source>
        <dbReference type="EMBL" id="GAV06796.1"/>
    </source>
</evidence>
<keyword evidence="3 6" id="KW-1133">Transmembrane helix</keyword>
<gene>
    <name evidence="7" type="primary">RvY_16724</name>
    <name evidence="7" type="synonym">RvY_16724.1</name>
    <name evidence="7" type="ORF">RvY_16724-1</name>
</gene>
<sequence>MTLANTAFAQQRLSADIAAWNQSPRENFIVAMTVTNFIIACFIGFISAICAVLVHELRLLSREIRVEIRGQAVIWDMKIEPFSGQEVTTMEYMRRKHGKLVDVIGTVDKSFREMLFFHFLFGLPMLIFGLYVMLVAAPVHEISVKGTILLLAVLSILEMFFVWLWAVRVHIWAHQPVKIMPSLDIHERKEISHAHQTSLDLFLTRLTQDEIGLSLWGIVPLTKHFFLAVLLLVTTYLILLTEHSSCSLTNMPPLRSSTASSKSAPSVFFPPSLSSPSFYPFGNHSRLDNTSLFLLDVRDVLFENGSAVSPFFIASALQNSKDFSVLENALRHHNETSTLLSRTNAFLPDESNWSDPLGNISVHFPSQWNSSENTALPRHR</sequence>
<keyword evidence="8" id="KW-1185">Reference proteome</keyword>
<evidence type="ECO:0008006" key="9">
    <source>
        <dbReference type="Google" id="ProtNLM"/>
    </source>
</evidence>
<evidence type="ECO:0000256" key="5">
    <source>
        <dbReference type="ARBA" id="ARBA00023170"/>
    </source>
</evidence>
<evidence type="ECO:0000313" key="8">
    <source>
        <dbReference type="Proteomes" id="UP000186922"/>
    </source>
</evidence>
<comment type="caution">
    <text evidence="7">The sequence shown here is derived from an EMBL/GenBank/DDBJ whole genome shotgun (WGS) entry which is preliminary data.</text>
</comment>
<reference evidence="7 8" key="1">
    <citation type="journal article" date="2016" name="Nat. Commun.">
        <title>Extremotolerant tardigrade genome and improved radiotolerance of human cultured cells by tardigrade-unique protein.</title>
        <authorList>
            <person name="Hashimoto T."/>
            <person name="Horikawa D.D."/>
            <person name="Saito Y."/>
            <person name="Kuwahara H."/>
            <person name="Kozuka-Hata H."/>
            <person name="Shin-I T."/>
            <person name="Minakuchi Y."/>
            <person name="Ohishi K."/>
            <person name="Motoyama A."/>
            <person name="Aizu T."/>
            <person name="Enomoto A."/>
            <person name="Kondo K."/>
            <person name="Tanaka S."/>
            <person name="Hara Y."/>
            <person name="Koshikawa S."/>
            <person name="Sagara H."/>
            <person name="Miura T."/>
            <person name="Yokobori S."/>
            <person name="Miyagawa K."/>
            <person name="Suzuki Y."/>
            <person name="Kubo T."/>
            <person name="Oyama M."/>
            <person name="Kohara Y."/>
            <person name="Fujiyama A."/>
            <person name="Arakawa K."/>
            <person name="Katayama T."/>
            <person name="Toyoda A."/>
            <person name="Kunieda T."/>
        </authorList>
    </citation>
    <scope>NUCLEOTIDE SEQUENCE [LARGE SCALE GENOMIC DNA]</scope>
    <source>
        <strain evidence="7 8">YOKOZUNA-1</strain>
    </source>
</reference>
<dbReference type="OrthoDB" id="10486830at2759"/>
<organism evidence="7 8">
    <name type="scientific">Ramazzottius varieornatus</name>
    <name type="common">Water bear</name>
    <name type="synonym">Tardigrade</name>
    <dbReference type="NCBI Taxonomy" id="947166"/>
    <lineage>
        <taxon>Eukaryota</taxon>
        <taxon>Metazoa</taxon>
        <taxon>Ecdysozoa</taxon>
        <taxon>Tardigrada</taxon>
        <taxon>Eutardigrada</taxon>
        <taxon>Parachela</taxon>
        <taxon>Hypsibioidea</taxon>
        <taxon>Ramazzottiidae</taxon>
        <taxon>Ramazzottius</taxon>
    </lineage>
</organism>
<dbReference type="EMBL" id="BDGG01000014">
    <property type="protein sequence ID" value="GAV06796.1"/>
    <property type="molecule type" value="Genomic_DNA"/>
</dbReference>
<dbReference type="GO" id="GO:0016020">
    <property type="term" value="C:membrane"/>
    <property type="evidence" value="ECO:0007669"/>
    <property type="project" value="UniProtKB-SubCell"/>
</dbReference>
<dbReference type="Pfam" id="PF08395">
    <property type="entry name" value="7tm_7"/>
    <property type="match status" value="1"/>
</dbReference>
<feature type="transmembrane region" description="Helical" evidence="6">
    <location>
        <begin position="148"/>
        <end position="167"/>
    </location>
</feature>
<dbReference type="PANTHER" id="PTHR21421">
    <property type="entry name" value="GUSTATORY RECEPTOR"/>
    <property type="match status" value="1"/>
</dbReference>